<dbReference type="GO" id="GO:0005886">
    <property type="term" value="C:plasma membrane"/>
    <property type="evidence" value="ECO:0007669"/>
    <property type="project" value="UniProtKB-SubCell"/>
</dbReference>
<keyword evidence="4 10" id="KW-0812">Transmembrane</keyword>
<keyword evidence="9" id="KW-0739">Sodium transport</keyword>
<keyword evidence="8 10" id="KW-0472">Membrane</keyword>
<dbReference type="Gene3D" id="6.10.140.1330">
    <property type="match status" value="1"/>
</dbReference>
<sequence>MLCCPEALSPLVGFRVTLEHLSDSSSNQGDLAPTATMDPGVPSTAEAQHEHAIVMIIASISFIYLLSACLAGIVGLLPKFRPPITVVLFLAGMSLQPLLQWMQNGVLLHGVQLIGNVDPYLIFFALLPMCLYESSAFVNYHMFKQVLPSSLLLAIPGVAVNIILFAAFLRYGISRIYDWPAALMTASIVSATDPVAVIACLRALGAPEKLSSLIDGESLLNDGSAVVFFEVFRSLVIGTYTGVGSSITLFVQLSFGALAYGLAIGVVLYLWLLTVREFHIVQVTGTIAAVFTVFFTADHFLHVSGVLAVVTLGVFMAAKGSTALQRSIQKVHHESVELLSTLSVQAIFVCGGVIASRLLIQYADTWTEWAELFLIYLVLQAARFVVVYGSWPFIQWMGLPLSWKECFIISYGGLRGVVCLALGLVVEADPRVPPQLREHVGICVAGTVLFTLLINGTTAELLYTRMRLYPISKYRREYLDYVLSSIDASCDRKKNELKNYWLFRGTDVVQAANEALPLFSKGHLDSNGNLHVPGKSYSEILRNPPSCDNWSVQSAASSVAKLESKDFGVPARLGWGEGLGSALHTVKHLTGNRKPATGSGGGIGGEDARTNEDVTLIVKEAGRLEKETHVLHVMFSAMREFYTDMYERSNIGGTACLTLTMVVDKCHSYLDAQLKEATAVKKSRKNDYSKSVFSHEWDLLLGSLRSRYGLWKCLSAMPCDAFDILKSYLIAMIQTLYAVVEAHEFVNQTNRKELEELVSAETLEPLDEVVTSAKELLEKLKNTFPVAFSQCLVIIASHMLLNAKQKVLNEEIERGLVFPEDAEKLKEAIAEQRMRLERISR</sequence>
<name>A0A2A9M5U3_BESBE</name>
<evidence type="ECO:0000256" key="9">
    <source>
        <dbReference type="ARBA" id="ARBA00023201"/>
    </source>
</evidence>
<evidence type="ECO:0000256" key="5">
    <source>
        <dbReference type="ARBA" id="ARBA00022989"/>
    </source>
</evidence>
<evidence type="ECO:0000256" key="10">
    <source>
        <dbReference type="SAM" id="Phobius"/>
    </source>
</evidence>
<dbReference type="RefSeq" id="XP_029216573.1">
    <property type="nucleotide sequence ID" value="XM_029359906.1"/>
</dbReference>
<keyword evidence="5 10" id="KW-1133">Transmembrane helix</keyword>
<dbReference type="InterPro" id="IPR006153">
    <property type="entry name" value="Cation/H_exchanger_TM"/>
</dbReference>
<dbReference type="PANTHER" id="PTHR10110">
    <property type="entry name" value="SODIUM/HYDROGEN EXCHANGER"/>
    <property type="match status" value="1"/>
</dbReference>
<feature type="transmembrane region" description="Helical" evidence="10">
    <location>
        <begin position="338"/>
        <end position="360"/>
    </location>
</feature>
<keyword evidence="3" id="KW-1003">Cell membrane</keyword>
<keyword evidence="6" id="KW-0915">Sodium</keyword>
<dbReference type="AlphaFoldDB" id="A0A2A9M5U3"/>
<organism evidence="12 13">
    <name type="scientific">Besnoitia besnoiti</name>
    <name type="common">Apicomplexan protozoan</name>
    <dbReference type="NCBI Taxonomy" id="94643"/>
    <lineage>
        <taxon>Eukaryota</taxon>
        <taxon>Sar</taxon>
        <taxon>Alveolata</taxon>
        <taxon>Apicomplexa</taxon>
        <taxon>Conoidasida</taxon>
        <taxon>Coccidia</taxon>
        <taxon>Eucoccidiorida</taxon>
        <taxon>Eimeriorina</taxon>
        <taxon>Sarcocystidae</taxon>
        <taxon>Besnoitia</taxon>
    </lineage>
</organism>
<keyword evidence="2" id="KW-0813">Transport</keyword>
<evidence type="ECO:0000259" key="11">
    <source>
        <dbReference type="Pfam" id="PF00999"/>
    </source>
</evidence>
<feature type="transmembrane region" description="Helical" evidence="10">
    <location>
        <begin position="179"/>
        <end position="204"/>
    </location>
</feature>
<keyword evidence="7" id="KW-0406">Ion transport</keyword>
<dbReference type="VEuPathDB" id="ToxoDB:BESB_011760"/>
<evidence type="ECO:0000256" key="4">
    <source>
        <dbReference type="ARBA" id="ARBA00022692"/>
    </source>
</evidence>
<evidence type="ECO:0000256" key="1">
    <source>
        <dbReference type="ARBA" id="ARBA00004651"/>
    </source>
</evidence>
<dbReference type="GO" id="GO:0015385">
    <property type="term" value="F:sodium:proton antiporter activity"/>
    <property type="evidence" value="ECO:0007669"/>
    <property type="project" value="InterPro"/>
</dbReference>
<comment type="caution">
    <text evidence="12">The sequence shown here is derived from an EMBL/GenBank/DDBJ whole genome shotgun (WGS) entry which is preliminary data.</text>
</comment>
<evidence type="ECO:0000256" key="2">
    <source>
        <dbReference type="ARBA" id="ARBA00022448"/>
    </source>
</evidence>
<dbReference type="STRING" id="94643.A0A2A9M5U3"/>
<feature type="transmembrane region" description="Helical" evidence="10">
    <location>
        <begin position="52"/>
        <end position="77"/>
    </location>
</feature>
<protein>
    <submittedName>
        <fullName evidence="12">Sodium/hydrogen exchanger NHE2</fullName>
    </submittedName>
</protein>
<dbReference type="GeneID" id="40306238"/>
<dbReference type="GO" id="GO:0015386">
    <property type="term" value="F:potassium:proton antiporter activity"/>
    <property type="evidence" value="ECO:0007669"/>
    <property type="project" value="TreeGrafter"/>
</dbReference>
<evidence type="ECO:0000313" key="13">
    <source>
        <dbReference type="Proteomes" id="UP000224006"/>
    </source>
</evidence>
<evidence type="ECO:0000256" key="7">
    <source>
        <dbReference type="ARBA" id="ARBA00023065"/>
    </source>
</evidence>
<dbReference type="Proteomes" id="UP000224006">
    <property type="component" value="Chromosome IX"/>
</dbReference>
<dbReference type="KEGG" id="bbes:BESB_011760"/>
<accession>A0A2A9M5U3</accession>
<gene>
    <name evidence="12" type="ORF">BESB_011760</name>
</gene>
<feature type="transmembrane region" description="Helical" evidence="10">
    <location>
        <begin position="301"/>
        <end position="318"/>
    </location>
</feature>
<feature type="transmembrane region" description="Helical" evidence="10">
    <location>
        <begin position="84"/>
        <end position="101"/>
    </location>
</feature>
<feature type="domain" description="Cation/H+ exchanger transmembrane" evidence="11">
    <location>
        <begin position="66"/>
        <end position="460"/>
    </location>
</feature>
<proteinExistence type="predicted"/>
<feature type="transmembrane region" description="Helical" evidence="10">
    <location>
        <begin position="152"/>
        <end position="173"/>
    </location>
</feature>
<reference evidence="12 13" key="1">
    <citation type="submission" date="2017-09" db="EMBL/GenBank/DDBJ databases">
        <title>Genome sequencing of Besnoitia besnoiti strain Bb-Ger1.</title>
        <authorList>
            <person name="Schares G."/>
            <person name="Venepally P."/>
            <person name="Lorenzi H.A."/>
        </authorList>
    </citation>
    <scope>NUCLEOTIDE SEQUENCE [LARGE SCALE GENOMIC DNA]</scope>
    <source>
        <strain evidence="12 13">Bb-Ger1</strain>
    </source>
</reference>
<evidence type="ECO:0000256" key="6">
    <source>
        <dbReference type="ARBA" id="ARBA00023053"/>
    </source>
</evidence>
<feature type="transmembrane region" description="Helical" evidence="10">
    <location>
        <begin position="249"/>
        <end position="271"/>
    </location>
</feature>
<evidence type="ECO:0000256" key="8">
    <source>
        <dbReference type="ARBA" id="ARBA00023136"/>
    </source>
</evidence>
<dbReference type="EMBL" id="NWUJ01000010">
    <property type="protein sequence ID" value="PFH32564.1"/>
    <property type="molecule type" value="Genomic_DNA"/>
</dbReference>
<dbReference type="OrthoDB" id="441412at2759"/>
<evidence type="ECO:0000313" key="12">
    <source>
        <dbReference type="EMBL" id="PFH32564.1"/>
    </source>
</evidence>
<feature type="transmembrane region" description="Helical" evidence="10">
    <location>
        <begin position="121"/>
        <end position="140"/>
    </location>
</feature>
<dbReference type="PANTHER" id="PTHR10110:SF86">
    <property type="entry name" value="SODIUM_HYDROGEN EXCHANGER 7"/>
    <property type="match status" value="1"/>
</dbReference>
<comment type="subcellular location">
    <subcellularLocation>
        <location evidence="1">Cell membrane</location>
        <topology evidence="1">Multi-pass membrane protein</topology>
    </subcellularLocation>
</comment>
<feature type="transmembrane region" description="Helical" evidence="10">
    <location>
        <begin position="278"/>
        <end position="295"/>
    </location>
</feature>
<keyword evidence="13" id="KW-1185">Reference proteome</keyword>
<feature type="transmembrane region" description="Helical" evidence="10">
    <location>
        <begin position="372"/>
        <end position="394"/>
    </location>
</feature>
<dbReference type="InterPro" id="IPR018422">
    <property type="entry name" value="Cation/H_exchanger_CPA1"/>
</dbReference>
<dbReference type="Pfam" id="PF00999">
    <property type="entry name" value="Na_H_Exchanger"/>
    <property type="match status" value="1"/>
</dbReference>
<dbReference type="GO" id="GO:0051453">
    <property type="term" value="P:regulation of intracellular pH"/>
    <property type="evidence" value="ECO:0007669"/>
    <property type="project" value="TreeGrafter"/>
</dbReference>
<feature type="transmembrane region" description="Helical" evidence="10">
    <location>
        <begin position="439"/>
        <end position="463"/>
    </location>
</feature>
<evidence type="ECO:0000256" key="3">
    <source>
        <dbReference type="ARBA" id="ARBA00022475"/>
    </source>
</evidence>
<dbReference type="GO" id="GO:0098719">
    <property type="term" value="P:sodium ion import across plasma membrane"/>
    <property type="evidence" value="ECO:0007669"/>
    <property type="project" value="TreeGrafter"/>
</dbReference>
<feature type="transmembrane region" description="Helical" evidence="10">
    <location>
        <begin position="406"/>
        <end position="427"/>
    </location>
</feature>